<keyword evidence="2" id="KW-1185">Reference proteome</keyword>
<proteinExistence type="predicted"/>
<dbReference type="AlphaFoldDB" id="A0A7I7QH32"/>
<accession>A0A7I7QH32</accession>
<dbReference type="Proteomes" id="UP000467130">
    <property type="component" value="Chromosome"/>
</dbReference>
<evidence type="ECO:0008006" key="3">
    <source>
        <dbReference type="Google" id="ProtNLM"/>
    </source>
</evidence>
<evidence type="ECO:0000313" key="2">
    <source>
        <dbReference type="Proteomes" id="UP000467130"/>
    </source>
</evidence>
<dbReference type="KEGG" id="msto:MSTO_58490"/>
<evidence type="ECO:0000313" key="1">
    <source>
        <dbReference type="EMBL" id="BBY25644.1"/>
    </source>
</evidence>
<sequence length="59" mass="6525">MATRKWHSPEQIVRKLAAADRLLAEGKDTAAVCHELGVAEAKYHRGLHTWDALDDSGID</sequence>
<protein>
    <recommendedName>
        <fullName evidence="3">Transposase</fullName>
    </recommendedName>
</protein>
<gene>
    <name evidence="1" type="ORF">MSTO_58490</name>
</gene>
<organism evidence="1 2">
    <name type="scientific">Mycobacterium stomatepiae</name>
    <dbReference type="NCBI Taxonomy" id="470076"/>
    <lineage>
        <taxon>Bacteria</taxon>
        <taxon>Bacillati</taxon>
        <taxon>Actinomycetota</taxon>
        <taxon>Actinomycetes</taxon>
        <taxon>Mycobacteriales</taxon>
        <taxon>Mycobacteriaceae</taxon>
        <taxon>Mycobacterium</taxon>
        <taxon>Mycobacterium simiae complex</taxon>
    </lineage>
</organism>
<dbReference type="EMBL" id="AP022587">
    <property type="protein sequence ID" value="BBY25644.1"/>
    <property type="molecule type" value="Genomic_DNA"/>
</dbReference>
<name>A0A7I7QH32_9MYCO</name>
<reference evidence="1 2" key="1">
    <citation type="journal article" date="2019" name="Emerg. Microbes Infect.">
        <title>Comprehensive subspecies identification of 175 nontuberculous mycobacteria species based on 7547 genomic profiles.</title>
        <authorList>
            <person name="Matsumoto Y."/>
            <person name="Kinjo T."/>
            <person name="Motooka D."/>
            <person name="Nabeya D."/>
            <person name="Jung N."/>
            <person name="Uechi K."/>
            <person name="Horii T."/>
            <person name="Iida T."/>
            <person name="Fujita J."/>
            <person name="Nakamura S."/>
        </authorList>
    </citation>
    <scope>NUCLEOTIDE SEQUENCE [LARGE SCALE GENOMIC DNA]</scope>
    <source>
        <strain evidence="1 2">JCM 17783</strain>
    </source>
</reference>